<dbReference type="EMBL" id="MDGQ01000005">
    <property type="protein sequence ID" value="OEK05416.1"/>
    <property type="molecule type" value="Genomic_DNA"/>
</dbReference>
<dbReference type="Proteomes" id="UP000095552">
    <property type="component" value="Unassembled WGS sequence"/>
</dbReference>
<sequence length="308" mass="34198">MRKSALFLIIVVSIISCHDLYEDVTPAQSERTINYISAAERPAILEALKDSFNRSNVSNRSTAVNTSATIELSDLNLERVMEVIDTLNNTHYTFRVKSEDSDPFSFTNLIIRVENQTIQSPYLIHYQVDEEGKEKYINSGFSLEHFNGILTFEFLSSVVLNDGFTANLNDSRSSSNCEPQLDFTDGQTGNTNLTGDTGGPGPGPNGDNGGGSSYITYCYDIFKADYSDPCWIESNEIYQYAGNSSGDIFNQGFYWNPDCGPQPELSYVKVRRCQTVYLNHSVTAESECLGIGEGDVGILPNSFNDFLK</sequence>
<feature type="region of interest" description="Disordered" evidence="1">
    <location>
        <begin position="170"/>
        <end position="207"/>
    </location>
</feature>
<feature type="compositionally biased region" description="Gly residues" evidence="1">
    <location>
        <begin position="196"/>
        <end position="207"/>
    </location>
</feature>
<dbReference type="AlphaFoldDB" id="A0A1E5T230"/>
<evidence type="ECO:0000313" key="2">
    <source>
        <dbReference type="EMBL" id="OEK05416.1"/>
    </source>
</evidence>
<reference evidence="2 3" key="1">
    <citation type="submission" date="2016-08" db="EMBL/GenBank/DDBJ databases">
        <title>Draft genome of Fabibacter sp. strain SK-8.</title>
        <authorList>
            <person name="Wong S.-K."/>
            <person name="Hamasaki K."/>
            <person name="Yoshizawa S."/>
        </authorList>
    </citation>
    <scope>NUCLEOTIDE SEQUENCE [LARGE SCALE GENOMIC DNA]</scope>
    <source>
        <strain evidence="2 3">SK-8</strain>
    </source>
</reference>
<evidence type="ECO:0000256" key="1">
    <source>
        <dbReference type="SAM" id="MobiDB-lite"/>
    </source>
</evidence>
<evidence type="ECO:0008006" key="4">
    <source>
        <dbReference type="Google" id="ProtNLM"/>
    </source>
</evidence>
<evidence type="ECO:0000313" key="3">
    <source>
        <dbReference type="Proteomes" id="UP000095552"/>
    </source>
</evidence>
<keyword evidence="3" id="KW-1185">Reference proteome</keyword>
<gene>
    <name evidence="2" type="ORF">BFP71_18680</name>
</gene>
<feature type="compositionally biased region" description="Low complexity" evidence="1">
    <location>
        <begin position="184"/>
        <end position="195"/>
    </location>
</feature>
<dbReference type="RefSeq" id="WP_069836920.1">
    <property type="nucleotide sequence ID" value="NZ_MDGQ01000005.1"/>
</dbReference>
<dbReference type="PROSITE" id="PS51257">
    <property type="entry name" value="PROKAR_LIPOPROTEIN"/>
    <property type="match status" value="1"/>
</dbReference>
<name>A0A1E5T230_9BACT</name>
<organism evidence="2 3">
    <name type="scientific">Roseivirga misakiensis</name>
    <dbReference type="NCBI Taxonomy" id="1563681"/>
    <lineage>
        <taxon>Bacteria</taxon>
        <taxon>Pseudomonadati</taxon>
        <taxon>Bacteroidota</taxon>
        <taxon>Cytophagia</taxon>
        <taxon>Cytophagales</taxon>
        <taxon>Roseivirgaceae</taxon>
        <taxon>Roseivirga</taxon>
    </lineage>
</organism>
<proteinExistence type="predicted"/>
<comment type="caution">
    <text evidence="2">The sequence shown here is derived from an EMBL/GenBank/DDBJ whole genome shotgun (WGS) entry which is preliminary data.</text>
</comment>
<dbReference type="OrthoDB" id="1450227at2"/>
<protein>
    <recommendedName>
        <fullName evidence="4">Lipoprotein</fullName>
    </recommendedName>
</protein>
<accession>A0A1E5T230</accession>